<accession>A0A9N9K2B3</accession>
<evidence type="ECO:0000313" key="3">
    <source>
        <dbReference type="EMBL" id="CAG8808553.1"/>
    </source>
</evidence>
<dbReference type="GO" id="GO:0003676">
    <property type="term" value="F:nucleic acid binding"/>
    <property type="evidence" value="ECO:0007669"/>
    <property type="project" value="InterPro"/>
</dbReference>
<dbReference type="AlphaFoldDB" id="A0A9N9K2B3"/>
<feature type="domain" description="DDE-1" evidence="2">
    <location>
        <begin position="12"/>
        <end position="135"/>
    </location>
</feature>
<evidence type="ECO:0000313" key="4">
    <source>
        <dbReference type="Proteomes" id="UP000789759"/>
    </source>
</evidence>
<dbReference type="InterPro" id="IPR004875">
    <property type="entry name" value="DDE_SF_endonuclease_dom"/>
</dbReference>
<proteinExistence type="predicted"/>
<protein>
    <submittedName>
        <fullName evidence="3">24602_t:CDS:1</fullName>
    </submittedName>
</protein>
<evidence type="ECO:0000256" key="1">
    <source>
        <dbReference type="SAM" id="Coils"/>
    </source>
</evidence>
<dbReference type="Proteomes" id="UP000789759">
    <property type="component" value="Unassembled WGS sequence"/>
</dbReference>
<keyword evidence="1" id="KW-0175">Coiled coil</keyword>
<feature type="non-terminal residue" evidence="3">
    <location>
        <position position="1"/>
    </location>
</feature>
<evidence type="ECO:0000259" key="2">
    <source>
        <dbReference type="Pfam" id="PF03184"/>
    </source>
</evidence>
<keyword evidence="4" id="KW-1185">Reference proteome</keyword>
<dbReference type="EMBL" id="CAJVQA010036470">
    <property type="protein sequence ID" value="CAG8808553.1"/>
    <property type="molecule type" value="Genomic_DNA"/>
</dbReference>
<organism evidence="3 4">
    <name type="scientific">Cetraspora pellucida</name>
    <dbReference type="NCBI Taxonomy" id="1433469"/>
    <lineage>
        <taxon>Eukaryota</taxon>
        <taxon>Fungi</taxon>
        <taxon>Fungi incertae sedis</taxon>
        <taxon>Mucoromycota</taxon>
        <taxon>Glomeromycotina</taxon>
        <taxon>Glomeromycetes</taxon>
        <taxon>Diversisporales</taxon>
        <taxon>Gigasporaceae</taxon>
        <taxon>Cetraspora</taxon>
    </lineage>
</organism>
<reference evidence="3" key="1">
    <citation type="submission" date="2021-06" db="EMBL/GenBank/DDBJ databases">
        <authorList>
            <person name="Kallberg Y."/>
            <person name="Tangrot J."/>
            <person name="Rosling A."/>
        </authorList>
    </citation>
    <scope>NUCLEOTIDE SEQUENCE</scope>
    <source>
        <strain evidence="3">FL966</strain>
    </source>
</reference>
<gene>
    <name evidence="3" type="ORF">CPELLU_LOCUS18400</name>
</gene>
<name>A0A9N9K2B3_9GLOM</name>
<sequence>CPTILAARTYIPSLIIFKRKCTIPGLLNSALVSSVMEFTNTAYMKKCLFQKYIEHFIHSILPTYSVLLILDSYKSHINYAYINFYFNNNIFLYALLSHTTHILQPAKLSFAQLKKAYNKGCEQLCLDNNSELVTKYTFTKILGLAYIKIYTSMSIYNIFKTTKIWLFNLNAISLDCLNPSLTTEQFNISPIQPTPASSSSQFSSTQSLSIPTSLLQSSNLNPSSNFIINKKKTLKIEVKLFNIRVNQLEAKLKAMKDELETLKNSGICSLYLALKYPFSYTF</sequence>
<dbReference type="Pfam" id="PF03184">
    <property type="entry name" value="DDE_1"/>
    <property type="match status" value="1"/>
</dbReference>
<comment type="caution">
    <text evidence="3">The sequence shown here is derived from an EMBL/GenBank/DDBJ whole genome shotgun (WGS) entry which is preliminary data.</text>
</comment>
<feature type="coiled-coil region" evidence="1">
    <location>
        <begin position="231"/>
        <end position="265"/>
    </location>
</feature>
<dbReference type="OrthoDB" id="2439318at2759"/>